<comment type="subcellular location">
    <subcellularLocation>
        <location evidence="1">Cell membrane</location>
        <topology evidence="1">Multi-pass membrane protein</topology>
    </subcellularLocation>
    <subcellularLocation>
        <location evidence="7">Membrane</location>
        <topology evidence="7">Multi-pass membrane protein</topology>
    </subcellularLocation>
</comment>
<dbReference type="GO" id="GO:0005886">
    <property type="term" value="C:plasma membrane"/>
    <property type="evidence" value="ECO:0007669"/>
    <property type="project" value="UniProtKB-SubCell"/>
</dbReference>
<keyword evidence="3 8" id="KW-0812">Transmembrane</keyword>
<sequence length="283" mass="30782">MKFILGFLVVLGAVFGGYVAHGGDIFIIWQPYEYIIIGGAALGAFLIANPPHVVVTVFKSIPKLMQGRKYAQADYLDLLALMYKLFVKARKEGLMAVEVDIDDPENSEIFQAHPRVLKNHHAVEFITDYLRLIISGSMNPHELDALMDVDLETHHEEVERPSHAVNKVADALPGFGIVAAILGIINTMGAIGGDIETIGMNVAAALVGSFLGILLAYGFVGPTASALEARSHEDTKYMQCIKACILANVQGYSPQVSVEFGRKTMESDVRPGFTELEEHVKAA</sequence>
<comment type="similarity">
    <text evidence="7">Belongs to the exbB/tolQ family.</text>
</comment>
<evidence type="ECO:0000313" key="12">
    <source>
        <dbReference type="Proteomes" id="UP000189177"/>
    </source>
</evidence>
<keyword evidence="4" id="KW-0283">Flagellar rotation</keyword>
<dbReference type="RefSeq" id="WP_019021261.1">
    <property type="nucleotide sequence ID" value="NZ_MUZR01000021.1"/>
</dbReference>
<keyword evidence="11" id="KW-0282">Flagellum</keyword>
<evidence type="ECO:0000256" key="5">
    <source>
        <dbReference type="ARBA" id="ARBA00022989"/>
    </source>
</evidence>
<feature type="transmembrane region" description="Helical" evidence="8">
    <location>
        <begin position="198"/>
        <end position="220"/>
    </location>
</feature>
<keyword evidence="2" id="KW-1003">Cell membrane</keyword>
<dbReference type="NCBIfam" id="TIGR03818">
    <property type="entry name" value="MotA1"/>
    <property type="match status" value="1"/>
</dbReference>
<dbReference type="STRING" id="252474.B1A74_06950"/>
<dbReference type="GO" id="GO:0015031">
    <property type="term" value="P:protein transport"/>
    <property type="evidence" value="ECO:0007669"/>
    <property type="project" value="UniProtKB-KW"/>
</dbReference>
<evidence type="ECO:0000256" key="1">
    <source>
        <dbReference type="ARBA" id="ARBA00004651"/>
    </source>
</evidence>
<evidence type="ECO:0000313" key="11">
    <source>
        <dbReference type="EMBL" id="OOC10231.1"/>
    </source>
</evidence>
<keyword evidence="7" id="KW-0653">Protein transport</keyword>
<reference evidence="11 12" key="1">
    <citation type="submission" date="2017-02" db="EMBL/GenBank/DDBJ databases">
        <title>Genomic diversity within the haloalkaliphilic genus Thioalkalivibrio.</title>
        <authorList>
            <person name="Ahn A.-C."/>
            <person name="Meier-Kolthoff J."/>
            <person name="Overmars L."/>
            <person name="Richter M."/>
            <person name="Woyke T."/>
            <person name="Sorokin D.Y."/>
            <person name="Muyzer G."/>
        </authorList>
    </citation>
    <scope>NUCLEOTIDE SEQUENCE [LARGE SCALE GENOMIC DNA]</scope>
    <source>
        <strain evidence="11 12">HL17</strain>
    </source>
</reference>
<dbReference type="OrthoDB" id="9782603at2"/>
<dbReference type="EMBL" id="MUZR01000021">
    <property type="protein sequence ID" value="OOC10231.1"/>
    <property type="molecule type" value="Genomic_DNA"/>
</dbReference>
<protein>
    <submittedName>
        <fullName evidence="11">Flagellar motor stator protein MotA</fullName>
    </submittedName>
</protein>
<dbReference type="PANTHER" id="PTHR30433:SF4">
    <property type="entry name" value="MOTILITY PROTEIN A"/>
    <property type="match status" value="1"/>
</dbReference>
<evidence type="ECO:0000256" key="6">
    <source>
        <dbReference type="ARBA" id="ARBA00023136"/>
    </source>
</evidence>
<keyword evidence="11" id="KW-0969">Cilium</keyword>
<keyword evidence="12" id="KW-1185">Reference proteome</keyword>
<dbReference type="GO" id="GO:0071978">
    <property type="term" value="P:bacterial-type flagellum-dependent swarming motility"/>
    <property type="evidence" value="ECO:0007669"/>
    <property type="project" value="InterPro"/>
</dbReference>
<keyword evidence="5 8" id="KW-1133">Transmembrane helix</keyword>
<evidence type="ECO:0000256" key="8">
    <source>
        <dbReference type="SAM" id="Phobius"/>
    </source>
</evidence>
<evidence type="ECO:0000256" key="2">
    <source>
        <dbReference type="ARBA" id="ARBA00022475"/>
    </source>
</evidence>
<evidence type="ECO:0000259" key="9">
    <source>
        <dbReference type="Pfam" id="PF01618"/>
    </source>
</evidence>
<dbReference type="Pfam" id="PF01618">
    <property type="entry name" value="MotA_ExbB"/>
    <property type="match status" value="1"/>
</dbReference>
<feature type="transmembrane region" description="Helical" evidence="8">
    <location>
        <begin position="32"/>
        <end position="58"/>
    </location>
</feature>
<evidence type="ECO:0000256" key="4">
    <source>
        <dbReference type="ARBA" id="ARBA00022779"/>
    </source>
</evidence>
<dbReference type="AlphaFoldDB" id="A0A1V2ZYU4"/>
<keyword evidence="7" id="KW-0813">Transport</keyword>
<dbReference type="InterPro" id="IPR022522">
    <property type="entry name" value="Flagellar_motor_stator_MotA"/>
</dbReference>
<dbReference type="InterPro" id="IPR047055">
    <property type="entry name" value="MotA-like"/>
</dbReference>
<accession>A0A1V2ZYU4</accession>
<organism evidence="11 12">
    <name type="scientific">Thioalkalivibrio halophilus</name>
    <dbReference type="NCBI Taxonomy" id="252474"/>
    <lineage>
        <taxon>Bacteria</taxon>
        <taxon>Pseudomonadati</taxon>
        <taxon>Pseudomonadota</taxon>
        <taxon>Gammaproteobacteria</taxon>
        <taxon>Chromatiales</taxon>
        <taxon>Ectothiorhodospiraceae</taxon>
        <taxon>Thioalkalivibrio</taxon>
    </lineage>
</organism>
<dbReference type="GO" id="GO:0006935">
    <property type="term" value="P:chemotaxis"/>
    <property type="evidence" value="ECO:0007669"/>
    <property type="project" value="InterPro"/>
</dbReference>
<name>A0A1V2ZYU4_9GAMM</name>
<feature type="domain" description="Motility protein A N-terminal" evidence="10">
    <location>
        <begin position="4"/>
        <end position="93"/>
    </location>
</feature>
<evidence type="ECO:0000256" key="7">
    <source>
        <dbReference type="RuleBase" id="RU004057"/>
    </source>
</evidence>
<feature type="transmembrane region" description="Helical" evidence="8">
    <location>
        <begin position="171"/>
        <end position="192"/>
    </location>
</feature>
<gene>
    <name evidence="11" type="ORF">B1A74_06950</name>
</gene>
<feature type="domain" description="MotA/TolQ/ExbB proton channel" evidence="9">
    <location>
        <begin position="128"/>
        <end position="239"/>
    </location>
</feature>
<dbReference type="InterPro" id="IPR046786">
    <property type="entry name" value="MotA_N"/>
</dbReference>
<keyword evidence="6 8" id="KW-0472">Membrane</keyword>
<dbReference type="Proteomes" id="UP000189177">
    <property type="component" value="Unassembled WGS sequence"/>
</dbReference>
<dbReference type="Pfam" id="PF20560">
    <property type="entry name" value="MotA_N"/>
    <property type="match status" value="1"/>
</dbReference>
<evidence type="ECO:0000259" key="10">
    <source>
        <dbReference type="Pfam" id="PF20560"/>
    </source>
</evidence>
<proteinExistence type="inferred from homology"/>
<keyword evidence="11" id="KW-0966">Cell projection</keyword>
<comment type="caution">
    <text evidence="11">The sequence shown here is derived from an EMBL/GenBank/DDBJ whole genome shotgun (WGS) entry which is preliminary data.</text>
</comment>
<dbReference type="PANTHER" id="PTHR30433">
    <property type="entry name" value="CHEMOTAXIS PROTEIN MOTA"/>
    <property type="match status" value="1"/>
</dbReference>
<dbReference type="InterPro" id="IPR002898">
    <property type="entry name" value="MotA_ExbB_proton_chnl"/>
</dbReference>
<evidence type="ECO:0000256" key="3">
    <source>
        <dbReference type="ARBA" id="ARBA00022692"/>
    </source>
</evidence>